<dbReference type="EMBL" id="QGNY01000002">
    <property type="protein sequence ID" value="PWS32873.1"/>
    <property type="molecule type" value="Genomic_DNA"/>
</dbReference>
<proteinExistence type="predicted"/>
<dbReference type="Pfam" id="PF12972">
    <property type="entry name" value="NAGLU_C"/>
    <property type="match status" value="1"/>
</dbReference>
<dbReference type="Gene3D" id="1.20.120.670">
    <property type="entry name" value="N-acetyl-b-d-glucoasminidase"/>
    <property type="match status" value="1"/>
</dbReference>
<dbReference type="PANTHER" id="PTHR12872">
    <property type="entry name" value="ALPHA-N-ACETYLGLUCOSAMINIDASE"/>
    <property type="match status" value="1"/>
</dbReference>
<evidence type="ECO:0000256" key="1">
    <source>
        <dbReference type="ARBA" id="ARBA00022801"/>
    </source>
</evidence>
<reference evidence="6" key="1">
    <citation type="submission" date="2018-05" db="EMBL/GenBank/DDBJ databases">
        <title>Pedobacter paludis sp. nov., isolated from wetland soil.</title>
        <authorList>
            <person name="Zhang Y."/>
        </authorList>
    </citation>
    <scope>NUCLEOTIDE SEQUENCE [LARGE SCALE GENOMIC DNA]</scope>
    <source>
        <strain evidence="6">R-8</strain>
    </source>
</reference>
<keyword evidence="1" id="KW-0378">Hydrolase</keyword>
<evidence type="ECO:0000259" key="2">
    <source>
        <dbReference type="Pfam" id="PF05089"/>
    </source>
</evidence>
<dbReference type="GO" id="GO:0016787">
    <property type="term" value="F:hydrolase activity"/>
    <property type="evidence" value="ECO:0007669"/>
    <property type="project" value="UniProtKB-KW"/>
</dbReference>
<evidence type="ECO:0000259" key="4">
    <source>
        <dbReference type="Pfam" id="PF12972"/>
    </source>
</evidence>
<gene>
    <name evidence="5" type="ORF">DF947_07330</name>
</gene>
<sequence length="713" mass="81749">MKAIQDTFLILFFLFVSFNLQANDYEAVQQLAQRRVPWLASKLQFMAINKISNNDVFELQSINGKIRIGASSPSAAAMGLNWYLKYYCYRSMSHLGDNLSAVLTLPIIKNKVKIEAVVPLRYALNYCTINYTMSFYTWKDWERELDWMALNGVNIALAPVGAEEVWQNTLKRMGYSEKETFSFIPGPAFTAWWLMGNLEGWGGPINQNFIYQQTVLQKKILKRMKAFGIEPVLQGFYGIVPTSLKNKVKVDVVDQGKWAGGFQRPDFLQTTDTTFAKMAGIYYEETKKLFGDDIHYFGGDPFHEGGKIEGINISKSASDIQNLMREYYPNSIWVLQGWQGNPDKRLLDGIDKSKTLVIDLFGENSASWETTKGYDGTDFVMGNVSNFGERTGIYGRMQRIANEFDRARIGYYKTLVKGVGILPEGINNNPLVYDLTLELAWRKKKIDVKDWIKGYVKYRYGSNDANLQKAWQLLLKSAYSDTKGFQQGAPGNIFCARPSLNIKKISCCDHLEKNYNHEFFAHAVRIFVSADAGFAKNTTYQTDKIDFVRQLLSNKADIVYRDLVKSIEQKVGIKKQGDRFINLLLMQDKLLSSNNFFKVNTWLENAFKFGKTPKDRAIALRNAKIQISYWGTNTNPKTDLSEYAYKEWNGILSSLYLARWRKFIDDAIHQRSIVDDPAYYEMEKAWAEKPDLYNTKPITATEQNSLVKRILAL</sequence>
<accession>A0A317F3G2</accession>
<dbReference type="Gene3D" id="3.20.20.80">
    <property type="entry name" value="Glycosidases"/>
    <property type="match status" value="1"/>
</dbReference>
<dbReference type="InterPro" id="IPR029018">
    <property type="entry name" value="Hex-like_dom2"/>
</dbReference>
<dbReference type="AlphaFoldDB" id="A0A317F3G2"/>
<dbReference type="Pfam" id="PF05089">
    <property type="entry name" value="NAGLU"/>
    <property type="match status" value="1"/>
</dbReference>
<dbReference type="OrthoDB" id="179563at2"/>
<comment type="caution">
    <text evidence="5">The sequence shown here is derived from an EMBL/GenBank/DDBJ whole genome shotgun (WGS) entry which is preliminary data.</text>
</comment>
<dbReference type="PANTHER" id="PTHR12872:SF1">
    <property type="entry name" value="ALPHA-N-ACETYLGLUCOSAMINIDASE"/>
    <property type="match status" value="1"/>
</dbReference>
<dbReference type="InterPro" id="IPR024240">
    <property type="entry name" value="NAGLU_N"/>
</dbReference>
<keyword evidence="6" id="KW-1185">Reference proteome</keyword>
<name>A0A317F3G2_9SPHI</name>
<protein>
    <submittedName>
        <fullName evidence="5">Alpha-N-acetylglucosaminidase</fullName>
    </submittedName>
</protein>
<feature type="domain" description="Alpha-N-acetylglucosaminidase N-terminal" evidence="3">
    <location>
        <begin position="26"/>
        <end position="106"/>
    </location>
</feature>
<dbReference type="Pfam" id="PF12971">
    <property type="entry name" value="NAGLU_N"/>
    <property type="match status" value="1"/>
</dbReference>
<feature type="domain" description="Alpha-N-acetylglucosaminidase tim-barrel" evidence="2">
    <location>
        <begin position="121"/>
        <end position="443"/>
    </location>
</feature>
<dbReference type="Proteomes" id="UP000245391">
    <property type="component" value="Unassembled WGS sequence"/>
</dbReference>
<dbReference type="InterPro" id="IPR024733">
    <property type="entry name" value="NAGLU_tim-barrel"/>
</dbReference>
<evidence type="ECO:0000313" key="5">
    <source>
        <dbReference type="EMBL" id="PWS32873.1"/>
    </source>
</evidence>
<feature type="domain" description="Alpha-N-acetylglucosaminidase C-terminal" evidence="4">
    <location>
        <begin position="451"/>
        <end position="699"/>
    </location>
</feature>
<dbReference type="InterPro" id="IPR024732">
    <property type="entry name" value="NAGLU_C"/>
</dbReference>
<organism evidence="5 6">
    <name type="scientific">Pedobacter paludis</name>
    <dbReference type="NCBI Taxonomy" id="2203212"/>
    <lineage>
        <taxon>Bacteria</taxon>
        <taxon>Pseudomonadati</taxon>
        <taxon>Bacteroidota</taxon>
        <taxon>Sphingobacteriia</taxon>
        <taxon>Sphingobacteriales</taxon>
        <taxon>Sphingobacteriaceae</taxon>
        <taxon>Pedobacter</taxon>
    </lineage>
</organism>
<evidence type="ECO:0000259" key="3">
    <source>
        <dbReference type="Pfam" id="PF12971"/>
    </source>
</evidence>
<dbReference type="Gene3D" id="3.30.379.10">
    <property type="entry name" value="Chitobiase/beta-hexosaminidase domain 2-like"/>
    <property type="match status" value="1"/>
</dbReference>
<dbReference type="InterPro" id="IPR007781">
    <property type="entry name" value="NAGLU"/>
</dbReference>
<evidence type="ECO:0000313" key="6">
    <source>
        <dbReference type="Proteomes" id="UP000245391"/>
    </source>
</evidence>
<dbReference type="RefSeq" id="WP_109929041.1">
    <property type="nucleotide sequence ID" value="NZ_QGNY01000002.1"/>
</dbReference>
<dbReference type="GO" id="GO:0005975">
    <property type="term" value="P:carbohydrate metabolic process"/>
    <property type="evidence" value="ECO:0007669"/>
    <property type="project" value="UniProtKB-ARBA"/>
</dbReference>